<keyword evidence="3" id="KW-1185">Reference proteome</keyword>
<dbReference type="HOGENOM" id="CLU_490794_0_0_0"/>
<dbReference type="KEGG" id="pbs:Plabr_3477"/>
<dbReference type="OrthoDB" id="212882at2"/>
<feature type="region of interest" description="Disordered" evidence="1">
    <location>
        <begin position="524"/>
        <end position="555"/>
    </location>
</feature>
<protein>
    <recommendedName>
        <fullName evidence="4">DUF4403 family protein</fullName>
    </recommendedName>
</protein>
<dbReference type="RefSeq" id="WP_013629793.1">
    <property type="nucleotide sequence ID" value="NC_015174.1"/>
</dbReference>
<organism evidence="2 3">
    <name type="scientific">Rubinisphaera brasiliensis (strain ATCC 49424 / DSM 5305 / JCM 21570 / IAM 15109 / NBRC 103401 / IFAM 1448)</name>
    <name type="common">Planctomyces brasiliensis</name>
    <dbReference type="NCBI Taxonomy" id="756272"/>
    <lineage>
        <taxon>Bacteria</taxon>
        <taxon>Pseudomonadati</taxon>
        <taxon>Planctomycetota</taxon>
        <taxon>Planctomycetia</taxon>
        <taxon>Planctomycetales</taxon>
        <taxon>Planctomycetaceae</taxon>
        <taxon>Rubinisphaera</taxon>
    </lineage>
</organism>
<feature type="compositionally biased region" description="Pro residues" evidence="1">
    <location>
        <begin position="533"/>
        <end position="555"/>
    </location>
</feature>
<dbReference type="AlphaFoldDB" id="F0SN45"/>
<dbReference type="EMBL" id="CP002546">
    <property type="protein sequence ID" value="ADY61074.1"/>
    <property type="molecule type" value="Genomic_DNA"/>
</dbReference>
<name>F0SN45_RUBBR</name>
<evidence type="ECO:0000313" key="2">
    <source>
        <dbReference type="EMBL" id="ADY61074.1"/>
    </source>
</evidence>
<proteinExistence type="predicted"/>
<evidence type="ECO:0000256" key="1">
    <source>
        <dbReference type="SAM" id="MobiDB-lite"/>
    </source>
</evidence>
<evidence type="ECO:0000313" key="3">
    <source>
        <dbReference type="Proteomes" id="UP000006860"/>
    </source>
</evidence>
<dbReference type="Proteomes" id="UP000006860">
    <property type="component" value="Chromosome"/>
</dbReference>
<accession>F0SN45</accession>
<evidence type="ECO:0008006" key="4">
    <source>
        <dbReference type="Google" id="ProtNLM"/>
    </source>
</evidence>
<sequence>MTPGREVFRPLAIFNKNAMPAVLIAGALLCLTCDAFAQPRRPRRGLPPLPPGPPIIVPLPVGPPPVLPGGPTPFLPEAQPVMPGNQPAATPAFQGDFHLEVSEELLQTLVRRQDVSQGTVQDFVSGAVVNGQQTTQSDVTIDCIPSTQGGQFDFVVQGLVSSTTNAATPQAMIQQQGNTAFRATKRVFLNGETILTQKAIVQVMPNQVVTGAQTNPGPLSMFGNLGNRMAYRAAVARLPESNMIAGQKTINRMQPEMDRKIDTQLAEADQAVRDNLWKRLEMWNVLPEYKAAFSTTDRLIWDYRLRTEPVPYPVANSSLQQMQPNAAAVNLPDVSVHCHESLFETVAMRRKLGGKTISLNELREATDRFLRLLAEEIPDDSPPLPVTINFTFDSRDPLTASYNNDLLILTLKGSFQAGNLPATPTQQIQLFMDAQMEQDAFLIEVSEVTVNQLAADNSLEEPGLTQTAIAEQLKKQLKPIRLKRAIPLPVKEGAGPTLVLTSMTAEGGWLEADFELQTWRPAESNQPIHSAPTPGPTFTPQAPISPQPTGPTFPQ</sequence>
<reference evidence="3" key="1">
    <citation type="submission" date="2011-02" db="EMBL/GenBank/DDBJ databases">
        <title>The complete genome of Planctomyces brasiliensis DSM 5305.</title>
        <authorList>
            <person name="Lucas S."/>
            <person name="Copeland A."/>
            <person name="Lapidus A."/>
            <person name="Bruce D."/>
            <person name="Goodwin L."/>
            <person name="Pitluck S."/>
            <person name="Kyrpides N."/>
            <person name="Mavromatis K."/>
            <person name="Pagani I."/>
            <person name="Ivanova N."/>
            <person name="Ovchinnikova G."/>
            <person name="Lu M."/>
            <person name="Detter J.C."/>
            <person name="Han C."/>
            <person name="Land M."/>
            <person name="Hauser L."/>
            <person name="Markowitz V."/>
            <person name="Cheng J.-F."/>
            <person name="Hugenholtz P."/>
            <person name="Woyke T."/>
            <person name="Wu D."/>
            <person name="Tindall B."/>
            <person name="Pomrenke H.G."/>
            <person name="Brambilla E."/>
            <person name="Klenk H.-P."/>
            <person name="Eisen J.A."/>
        </authorList>
    </citation>
    <scope>NUCLEOTIDE SEQUENCE [LARGE SCALE GENOMIC DNA]</scope>
    <source>
        <strain evidence="3">ATCC 49424 / DSM 5305 / JCM 21570 / NBRC 103401 / IFAM 1448</strain>
    </source>
</reference>
<gene>
    <name evidence="2" type="ordered locus">Plabr_3477</name>
</gene>